<dbReference type="Gene3D" id="3.30.2320.40">
    <property type="match status" value="1"/>
</dbReference>
<dbReference type="InterPro" id="IPR010762">
    <property type="entry name" value="Gp23/Gp24_T4-like"/>
</dbReference>
<evidence type="ECO:0000256" key="3">
    <source>
        <dbReference type="ARBA" id="ARBA00022844"/>
    </source>
</evidence>
<evidence type="ECO:0000313" key="4">
    <source>
        <dbReference type="EMBL" id="CAB4131282.1"/>
    </source>
</evidence>
<sequence>MFLAEEIQKKWAPVLDHEGLGAIKDQTRRSVTAVVLENTERALREAGSHGQYQTLTEAPTAASVIPANFMGGSSSTAAQGGIDTFDPVLISLVRRAMPNLIAYDICGVQPMTGPTGLIFAMRSKYNNQANGNGGYTGNQNNETFYNEVNTAFSTVTANQTTSAVGFGQSNNSQGAFTGSIPGASNTSPLTAVGTYNTGTGMSTAQAEALGTYNNSDFAQMAFSIEKVTVTAKSRALKAEYSMELAQDLKAIHGLDAETELANILSAEILAEINREVVRTINITAVSGAQDNVTTNGIFDLDTDSNGRWSVEKFKGLMFQLEREANQIAKQTRRGKGNVMICSSDVASALQMAGVLDYTPALNSNNLQVDDTGNTFVGVINGRLKVYIDPYAIGGNYLVVGYKGSSAFDAGLFYCPYVPLQMVRAVDQSSFQPKIGFKTRYGMVANPFAEGLNQGSGALTINTNKYYRRVIVNNLM</sequence>
<dbReference type="GO" id="GO:0019028">
    <property type="term" value="C:viral capsid"/>
    <property type="evidence" value="ECO:0007669"/>
    <property type="project" value="UniProtKB-KW"/>
</dbReference>
<protein>
    <submittedName>
        <fullName evidence="4">Major capsid protein</fullName>
    </submittedName>
</protein>
<evidence type="ECO:0000256" key="2">
    <source>
        <dbReference type="ARBA" id="ARBA00022561"/>
    </source>
</evidence>
<dbReference type="Pfam" id="PF07068">
    <property type="entry name" value="Gp23"/>
    <property type="match status" value="1"/>
</dbReference>
<comment type="subcellular location">
    <subcellularLocation>
        <location evidence="1">Virion</location>
    </subcellularLocation>
</comment>
<proteinExistence type="predicted"/>
<reference evidence="4" key="1">
    <citation type="submission" date="2020-04" db="EMBL/GenBank/DDBJ databases">
        <authorList>
            <person name="Chiriac C."/>
            <person name="Salcher M."/>
            <person name="Ghai R."/>
            <person name="Kavagutti S V."/>
        </authorList>
    </citation>
    <scope>NUCLEOTIDE SEQUENCE</scope>
</reference>
<name>A0A6J5LCT0_9CAUD</name>
<accession>A0A6J5LCT0</accession>
<keyword evidence="2" id="KW-0167">Capsid protein</keyword>
<evidence type="ECO:0000256" key="1">
    <source>
        <dbReference type="ARBA" id="ARBA00004328"/>
    </source>
</evidence>
<organism evidence="4">
    <name type="scientific">uncultured Caudovirales phage</name>
    <dbReference type="NCBI Taxonomy" id="2100421"/>
    <lineage>
        <taxon>Viruses</taxon>
        <taxon>Duplodnaviria</taxon>
        <taxon>Heunggongvirae</taxon>
        <taxon>Uroviricota</taxon>
        <taxon>Caudoviricetes</taxon>
        <taxon>Peduoviridae</taxon>
        <taxon>Maltschvirus</taxon>
        <taxon>Maltschvirus maltsch</taxon>
    </lineage>
</organism>
<gene>
    <name evidence="4" type="ORF">UFOVP132_57</name>
</gene>
<keyword evidence="3" id="KW-0946">Virion</keyword>
<dbReference type="EMBL" id="LR796247">
    <property type="protein sequence ID" value="CAB4131282.1"/>
    <property type="molecule type" value="Genomic_DNA"/>
</dbReference>